<organism evidence="4">
    <name type="scientific">Rhodothermus marinus</name>
    <name type="common">Rhodothermus obamensis</name>
    <dbReference type="NCBI Taxonomy" id="29549"/>
    <lineage>
        <taxon>Bacteria</taxon>
        <taxon>Pseudomonadati</taxon>
        <taxon>Rhodothermota</taxon>
        <taxon>Rhodothermia</taxon>
        <taxon>Rhodothermales</taxon>
        <taxon>Rhodothermaceae</taxon>
        <taxon>Rhodothermus</taxon>
    </lineage>
</organism>
<dbReference type="Pfam" id="PF13561">
    <property type="entry name" value="adh_short_C2"/>
    <property type="match status" value="1"/>
</dbReference>
<dbReference type="CDD" id="cd05233">
    <property type="entry name" value="SDR_c"/>
    <property type="match status" value="1"/>
</dbReference>
<dbReference type="EMBL" id="DSGB01000001">
    <property type="protein sequence ID" value="HER95021.1"/>
    <property type="molecule type" value="Genomic_DNA"/>
</dbReference>
<evidence type="ECO:0000259" key="3">
    <source>
        <dbReference type="SMART" id="SM00822"/>
    </source>
</evidence>
<keyword evidence="2" id="KW-0560">Oxidoreductase</keyword>
<reference evidence="4" key="1">
    <citation type="journal article" date="2020" name="mSystems">
        <title>Genome- and Community-Level Interaction Insights into Carbon Utilization and Element Cycling Functions of Hydrothermarchaeota in Hydrothermal Sediment.</title>
        <authorList>
            <person name="Zhou Z."/>
            <person name="Liu Y."/>
            <person name="Xu W."/>
            <person name="Pan J."/>
            <person name="Luo Z.H."/>
            <person name="Li M."/>
        </authorList>
    </citation>
    <scope>NUCLEOTIDE SEQUENCE [LARGE SCALE GENOMIC DNA]</scope>
    <source>
        <strain evidence="4">SpSt-143</strain>
    </source>
</reference>
<protein>
    <submittedName>
        <fullName evidence="4">SDR family oxidoreductase</fullName>
    </submittedName>
</protein>
<evidence type="ECO:0000256" key="1">
    <source>
        <dbReference type="ARBA" id="ARBA00006484"/>
    </source>
</evidence>
<gene>
    <name evidence="4" type="ORF">ENO59_00650</name>
</gene>
<dbReference type="AlphaFoldDB" id="A0A7V2AYJ8"/>
<accession>A0A7V2AYJ8</accession>
<dbReference type="InterPro" id="IPR057326">
    <property type="entry name" value="KR_dom"/>
</dbReference>
<dbReference type="SUPFAM" id="SSF51735">
    <property type="entry name" value="NAD(P)-binding Rossmann-fold domains"/>
    <property type="match status" value="1"/>
</dbReference>
<dbReference type="InterPro" id="IPR002347">
    <property type="entry name" value="SDR_fam"/>
</dbReference>
<dbReference type="InterPro" id="IPR051122">
    <property type="entry name" value="SDR_DHRS6-like"/>
</dbReference>
<dbReference type="SMART" id="SM00822">
    <property type="entry name" value="PKS_KR"/>
    <property type="match status" value="1"/>
</dbReference>
<feature type="domain" description="Ketoreductase" evidence="3">
    <location>
        <begin position="3"/>
        <end position="177"/>
    </location>
</feature>
<dbReference type="InterPro" id="IPR036291">
    <property type="entry name" value="NAD(P)-bd_dom_sf"/>
</dbReference>
<name>A0A7V2AYJ8_RHOMR</name>
<dbReference type="FunFam" id="3.40.50.720:FF:000084">
    <property type="entry name" value="Short-chain dehydrogenase reductase"/>
    <property type="match status" value="1"/>
</dbReference>
<dbReference type="PRINTS" id="PR00081">
    <property type="entry name" value="GDHRDH"/>
</dbReference>
<sequence length="248" mass="25998">MQGCILIFGATGGIGSALVQILHQRGQEALVLVARRAESLQALASRYNALAIPADARDPQAVRSVFEKAQSTYGKVSGIAHLIGSIYLKPLMATPPEEMEEVLAQNFWSAFHVLRQGVRALMPQGGSIVLTASAVALHGLPNHEAIAAAKGAVIGLARSAAATYARRGLRINVIAPGLTQTPLTASLFSRPTVVELSRRYHALGRLGKPEDVAQAIAFLLDPASSWITGQVLAVDGGLSSLTVLEPAA</sequence>
<dbReference type="Gene3D" id="3.40.50.720">
    <property type="entry name" value="NAD(P)-binding Rossmann-like Domain"/>
    <property type="match status" value="1"/>
</dbReference>
<evidence type="ECO:0000256" key="2">
    <source>
        <dbReference type="ARBA" id="ARBA00023002"/>
    </source>
</evidence>
<proteinExistence type="inferred from homology"/>
<comment type="caution">
    <text evidence="4">The sequence shown here is derived from an EMBL/GenBank/DDBJ whole genome shotgun (WGS) entry which is preliminary data.</text>
</comment>
<dbReference type="PANTHER" id="PTHR43477:SF1">
    <property type="entry name" value="DIHYDROANTICAPSIN 7-DEHYDROGENASE"/>
    <property type="match status" value="1"/>
</dbReference>
<evidence type="ECO:0000313" key="4">
    <source>
        <dbReference type="EMBL" id="HER95021.1"/>
    </source>
</evidence>
<comment type="similarity">
    <text evidence="1">Belongs to the short-chain dehydrogenases/reductases (SDR) family.</text>
</comment>
<dbReference type="PANTHER" id="PTHR43477">
    <property type="entry name" value="DIHYDROANTICAPSIN 7-DEHYDROGENASE"/>
    <property type="match status" value="1"/>
</dbReference>
<dbReference type="GO" id="GO:0016491">
    <property type="term" value="F:oxidoreductase activity"/>
    <property type="evidence" value="ECO:0007669"/>
    <property type="project" value="UniProtKB-KW"/>
</dbReference>